<feature type="domain" description="Ricin B lectin" evidence="8">
    <location>
        <begin position="372"/>
        <end position="447"/>
    </location>
</feature>
<accession>A0A2S6IUE7</accession>
<gene>
    <name evidence="9" type="ORF">CLV92_10245</name>
</gene>
<evidence type="ECO:0000313" key="9">
    <source>
        <dbReference type="EMBL" id="PPK97895.1"/>
    </source>
</evidence>
<evidence type="ECO:0000256" key="3">
    <source>
        <dbReference type="ARBA" id="ARBA00022801"/>
    </source>
</evidence>
<evidence type="ECO:0000256" key="6">
    <source>
        <dbReference type="PIRSR" id="PIRSR606710-2"/>
    </source>
</evidence>
<feature type="chain" id="PRO_5015425237" evidence="7">
    <location>
        <begin position="32"/>
        <end position="629"/>
    </location>
</feature>
<dbReference type="PANTHER" id="PTHR43301">
    <property type="entry name" value="ARABINAN ENDO-1,5-ALPHA-L-ARABINOSIDASE"/>
    <property type="match status" value="1"/>
</dbReference>
<dbReference type="OrthoDB" id="177947at2"/>
<dbReference type="Gene3D" id="2.80.10.50">
    <property type="match status" value="2"/>
</dbReference>
<dbReference type="InterPro" id="IPR023296">
    <property type="entry name" value="Glyco_hydro_beta-prop_sf"/>
</dbReference>
<keyword evidence="10" id="KW-1185">Reference proteome</keyword>
<dbReference type="GO" id="GO:0030246">
    <property type="term" value="F:carbohydrate binding"/>
    <property type="evidence" value="ECO:0007669"/>
    <property type="project" value="UniProtKB-KW"/>
</dbReference>
<dbReference type="InterPro" id="IPR035992">
    <property type="entry name" value="Ricin_B-like_lectins"/>
</dbReference>
<dbReference type="Proteomes" id="UP000239485">
    <property type="component" value="Unassembled WGS sequence"/>
</dbReference>
<dbReference type="Gene3D" id="2.115.10.20">
    <property type="entry name" value="Glycosyl hydrolase domain, family 43"/>
    <property type="match status" value="1"/>
</dbReference>
<evidence type="ECO:0000256" key="1">
    <source>
        <dbReference type="ARBA" id="ARBA00004834"/>
    </source>
</evidence>
<dbReference type="GO" id="GO:0005975">
    <property type="term" value="P:carbohydrate metabolic process"/>
    <property type="evidence" value="ECO:0007669"/>
    <property type="project" value="InterPro"/>
</dbReference>
<evidence type="ECO:0000256" key="4">
    <source>
        <dbReference type="ARBA" id="ARBA00023295"/>
    </source>
</evidence>
<comment type="caution">
    <text evidence="9">The sequence shown here is derived from an EMBL/GenBank/DDBJ whole genome shotgun (WGS) entry which is preliminary data.</text>
</comment>
<sequence length="629" mass="67385">MIKSALTRAWVPALAGAALAAGTLAAVPAVAAPPVPVGSAAPAPTAVAPRPADTIAHDPTIVKEGDWYYMVITGDAGRADTYLPVKRSRDLVNWTELDPVFSTLPSWVLPILGSAVNRPITDLWAPDLSYSHGEWRLYYAVSAAFGQNHSVIGLATTKTLDPSSPDFGWTDRGLVLQSKPAPGDPQEHNAIDPDVVTDAEGRTWLTWGSFWTGLKMRRLDAATGMLSTEDTTTYDLVNRQFPPNAVEGPSILRHGDYYYLFASFDFCCRGVDSDYRVIVGRSKEITGPYVDREGVSLLAGGGTELLRGYNEFAGTGHGDTFTDGGTTYFANHYYDTTDGGTPRLNVRPITWEDGWPSLGDPINPSRSAGHGSAYVQILPRGGSTVVENDGCGFEGANIDLAADSGSTCQQWQVDDRGEGSRILNRYSNKVAEVAACDNVDGGNVAQWGWVGFLPNNDCQRWDFETAGEGWTSIHSVLPGERAWTVDGANVEISTPAGTAAQQFRFQPVGDVLLGSTTDLQGVLAAAGCTDGGKGHTKVGFEQSADRNCQEWRFDVVPGTATYTVTNTANGLQLSTKAHNRGHDRGAEIVLAKPQKVALAARSWTLTPTDEGTWTLGNGSTTQEVRLLLP</sequence>
<keyword evidence="3" id="KW-0378">Hydrolase</keyword>
<dbReference type="CDD" id="cd08998">
    <property type="entry name" value="GH43_Arb43a-like"/>
    <property type="match status" value="1"/>
</dbReference>
<protein>
    <submittedName>
        <fullName evidence="9">Ricin-type beta-trefoil lectin protein</fullName>
    </submittedName>
</protein>
<dbReference type="GO" id="GO:0004553">
    <property type="term" value="F:hydrolase activity, hydrolyzing O-glycosyl compounds"/>
    <property type="evidence" value="ECO:0007669"/>
    <property type="project" value="InterPro"/>
</dbReference>
<evidence type="ECO:0000256" key="5">
    <source>
        <dbReference type="PIRSR" id="PIRSR606710-1"/>
    </source>
</evidence>
<comment type="similarity">
    <text evidence="2">Belongs to the glycosyl hydrolase 43 family.</text>
</comment>
<name>A0A2S6IUE7_9ACTN</name>
<reference evidence="9 10" key="1">
    <citation type="submission" date="2018-02" db="EMBL/GenBank/DDBJ databases">
        <title>Genomic Encyclopedia of Archaeal and Bacterial Type Strains, Phase II (KMG-II): from individual species to whole genera.</title>
        <authorList>
            <person name="Goeker M."/>
        </authorList>
    </citation>
    <scope>NUCLEOTIDE SEQUENCE [LARGE SCALE GENOMIC DNA]</scope>
    <source>
        <strain evidence="9 10">DSM 22857</strain>
    </source>
</reference>
<dbReference type="Pfam" id="PF04616">
    <property type="entry name" value="Glyco_hydro_43"/>
    <property type="match status" value="1"/>
</dbReference>
<comment type="pathway">
    <text evidence="1">Glycan metabolism; L-arabinan degradation.</text>
</comment>
<feature type="active site" description="Proton acceptor" evidence="5">
    <location>
        <position position="58"/>
    </location>
</feature>
<dbReference type="InterPro" id="IPR006710">
    <property type="entry name" value="Glyco_hydro_43"/>
</dbReference>
<proteinExistence type="inferred from homology"/>
<dbReference type="SUPFAM" id="SSF50370">
    <property type="entry name" value="Ricin B-like lectins"/>
    <property type="match status" value="2"/>
</dbReference>
<keyword evidence="9" id="KW-0430">Lectin</keyword>
<dbReference type="SUPFAM" id="SSF75005">
    <property type="entry name" value="Arabinanase/levansucrase/invertase"/>
    <property type="match status" value="1"/>
</dbReference>
<keyword evidence="4" id="KW-0326">Glycosidase</keyword>
<dbReference type="Pfam" id="PF14200">
    <property type="entry name" value="RicinB_lectin_2"/>
    <property type="match status" value="2"/>
</dbReference>
<dbReference type="InterPro" id="IPR000772">
    <property type="entry name" value="Ricin_B_lectin"/>
</dbReference>
<feature type="domain" description="Ricin B lectin" evidence="8">
    <location>
        <begin position="547"/>
        <end position="621"/>
    </location>
</feature>
<dbReference type="AlphaFoldDB" id="A0A2S6IUE7"/>
<feature type="active site" description="Proton donor" evidence="5">
    <location>
        <position position="247"/>
    </location>
</feature>
<keyword evidence="7" id="KW-0732">Signal</keyword>
<feature type="site" description="Important for catalytic activity, responsible for pKa modulation of the active site Glu and correct orientation of both the proton donor and substrate" evidence="6">
    <location>
        <position position="192"/>
    </location>
</feature>
<evidence type="ECO:0000256" key="2">
    <source>
        <dbReference type="ARBA" id="ARBA00009865"/>
    </source>
</evidence>
<feature type="signal peptide" evidence="7">
    <location>
        <begin position="1"/>
        <end position="31"/>
    </location>
</feature>
<organism evidence="9 10">
    <name type="scientific">Kineococcus xinjiangensis</name>
    <dbReference type="NCBI Taxonomy" id="512762"/>
    <lineage>
        <taxon>Bacteria</taxon>
        <taxon>Bacillati</taxon>
        <taxon>Actinomycetota</taxon>
        <taxon>Actinomycetes</taxon>
        <taxon>Kineosporiales</taxon>
        <taxon>Kineosporiaceae</taxon>
        <taxon>Kineococcus</taxon>
    </lineage>
</organism>
<dbReference type="EMBL" id="PTJD01000002">
    <property type="protein sequence ID" value="PPK97895.1"/>
    <property type="molecule type" value="Genomic_DNA"/>
</dbReference>
<evidence type="ECO:0000313" key="10">
    <source>
        <dbReference type="Proteomes" id="UP000239485"/>
    </source>
</evidence>
<evidence type="ECO:0000259" key="8">
    <source>
        <dbReference type="Pfam" id="PF14200"/>
    </source>
</evidence>
<dbReference type="PANTHER" id="PTHR43301:SF3">
    <property type="entry name" value="ARABINAN ENDO-1,5-ALPHA-L-ARABINOSIDASE A-RELATED"/>
    <property type="match status" value="1"/>
</dbReference>
<dbReference type="RefSeq" id="WP_104431366.1">
    <property type="nucleotide sequence ID" value="NZ_PTJD01000002.1"/>
</dbReference>
<evidence type="ECO:0000256" key="7">
    <source>
        <dbReference type="SAM" id="SignalP"/>
    </source>
</evidence>
<dbReference type="CDD" id="cd00161">
    <property type="entry name" value="beta-trefoil_Ricin-like"/>
    <property type="match status" value="2"/>
</dbReference>
<dbReference type="InterPro" id="IPR050727">
    <property type="entry name" value="GH43_arabinanases"/>
</dbReference>